<keyword evidence="4" id="KW-0805">Transcription regulation</keyword>
<keyword evidence="8" id="KW-0812">Transmembrane</keyword>
<dbReference type="Pfam" id="PF07494">
    <property type="entry name" value="Reg_prop"/>
    <property type="match status" value="10"/>
</dbReference>
<dbReference type="PROSITE" id="PS50110">
    <property type="entry name" value="RESPONSE_REGULATORY"/>
    <property type="match status" value="1"/>
</dbReference>
<dbReference type="PROSITE" id="PS50109">
    <property type="entry name" value="HIS_KIN"/>
    <property type="match status" value="1"/>
</dbReference>
<dbReference type="Pfam" id="PF02518">
    <property type="entry name" value="HATPase_c"/>
    <property type="match status" value="1"/>
</dbReference>
<dbReference type="SUPFAM" id="SSF46689">
    <property type="entry name" value="Homeodomain-like"/>
    <property type="match status" value="1"/>
</dbReference>
<dbReference type="InterPro" id="IPR018060">
    <property type="entry name" value="HTH_AraC"/>
</dbReference>
<dbReference type="SMART" id="SM00388">
    <property type="entry name" value="HisKA"/>
    <property type="match status" value="1"/>
</dbReference>
<dbReference type="CDD" id="cd00082">
    <property type="entry name" value="HisKA"/>
    <property type="match status" value="1"/>
</dbReference>
<dbReference type="InterPro" id="IPR011123">
    <property type="entry name" value="Y_Y_Y"/>
</dbReference>
<feature type="domain" description="Response regulatory" evidence="11">
    <location>
        <begin position="1131"/>
        <end position="1246"/>
    </location>
</feature>
<dbReference type="PROSITE" id="PS01124">
    <property type="entry name" value="HTH_ARAC_FAMILY_2"/>
    <property type="match status" value="1"/>
</dbReference>
<dbReference type="GO" id="GO:0043565">
    <property type="term" value="F:sequence-specific DNA binding"/>
    <property type="evidence" value="ECO:0007669"/>
    <property type="project" value="InterPro"/>
</dbReference>
<feature type="domain" description="HTH araC/xylS-type" evidence="9">
    <location>
        <begin position="1278"/>
        <end position="1377"/>
    </location>
</feature>
<dbReference type="InterPro" id="IPR001789">
    <property type="entry name" value="Sig_transdc_resp-reg_receiver"/>
</dbReference>
<evidence type="ECO:0000256" key="6">
    <source>
        <dbReference type="ARBA" id="ARBA00023163"/>
    </source>
</evidence>
<feature type="transmembrane region" description="Helical" evidence="8">
    <location>
        <begin position="828"/>
        <end position="850"/>
    </location>
</feature>
<proteinExistence type="predicted"/>
<dbReference type="Gene3D" id="3.30.565.10">
    <property type="entry name" value="Histidine kinase-like ATPase, C-terminal domain"/>
    <property type="match status" value="1"/>
</dbReference>
<evidence type="ECO:0000259" key="11">
    <source>
        <dbReference type="PROSITE" id="PS50110"/>
    </source>
</evidence>
<dbReference type="SUPFAM" id="SSF52172">
    <property type="entry name" value="CheY-like"/>
    <property type="match status" value="1"/>
</dbReference>
<dbReference type="InterPro" id="IPR013783">
    <property type="entry name" value="Ig-like_fold"/>
</dbReference>
<accession>A0A2P8GJA8</accession>
<dbReference type="EC" id="2.7.13.3" evidence="2"/>
<comment type="catalytic activity">
    <reaction evidence="1">
        <text>ATP + protein L-histidine = ADP + protein N-phospho-L-histidine.</text>
        <dbReference type="EC" id="2.7.13.3"/>
    </reaction>
</comment>
<dbReference type="SMART" id="SM00387">
    <property type="entry name" value="HATPase_c"/>
    <property type="match status" value="1"/>
</dbReference>
<dbReference type="InterPro" id="IPR004358">
    <property type="entry name" value="Sig_transdc_His_kin-like_C"/>
</dbReference>
<dbReference type="InterPro" id="IPR036890">
    <property type="entry name" value="HATPase_C_sf"/>
</dbReference>
<keyword evidence="6" id="KW-0804">Transcription</keyword>
<dbReference type="SMART" id="SM00448">
    <property type="entry name" value="REC"/>
    <property type="match status" value="1"/>
</dbReference>
<reference evidence="12 13" key="1">
    <citation type="submission" date="2018-03" db="EMBL/GenBank/DDBJ databases">
        <title>Genomic Encyclopedia of Archaeal and Bacterial Type Strains, Phase II (KMG-II): from individual species to whole genera.</title>
        <authorList>
            <person name="Goeker M."/>
        </authorList>
    </citation>
    <scope>NUCLEOTIDE SEQUENCE [LARGE SCALE GENOMIC DNA]</scope>
    <source>
        <strain evidence="12 13">DSM 29057</strain>
    </source>
</reference>
<dbReference type="PANTHER" id="PTHR43547">
    <property type="entry name" value="TWO-COMPONENT HISTIDINE KINASE"/>
    <property type="match status" value="1"/>
</dbReference>
<feature type="domain" description="Histidine kinase" evidence="10">
    <location>
        <begin position="871"/>
        <end position="1092"/>
    </location>
</feature>
<evidence type="ECO:0000256" key="5">
    <source>
        <dbReference type="ARBA" id="ARBA00023125"/>
    </source>
</evidence>
<dbReference type="SUPFAM" id="SSF47384">
    <property type="entry name" value="Homodimeric domain of signal transducing histidine kinase"/>
    <property type="match status" value="1"/>
</dbReference>
<dbReference type="Pfam" id="PF00512">
    <property type="entry name" value="HisKA"/>
    <property type="match status" value="1"/>
</dbReference>
<dbReference type="InterPro" id="IPR015943">
    <property type="entry name" value="WD40/YVTN_repeat-like_dom_sf"/>
</dbReference>
<protein>
    <recommendedName>
        <fullName evidence="2">histidine kinase</fullName>
        <ecNumber evidence="2">2.7.13.3</ecNumber>
    </recommendedName>
</protein>
<evidence type="ECO:0000259" key="9">
    <source>
        <dbReference type="PROSITE" id="PS01124"/>
    </source>
</evidence>
<evidence type="ECO:0000256" key="2">
    <source>
        <dbReference type="ARBA" id="ARBA00012438"/>
    </source>
</evidence>
<dbReference type="Gene3D" id="3.40.50.2300">
    <property type="match status" value="1"/>
</dbReference>
<dbReference type="InterPro" id="IPR036097">
    <property type="entry name" value="HisK_dim/P_sf"/>
</dbReference>
<dbReference type="Pfam" id="PF07495">
    <property type="entry name" value="Y_Y_Y"/>
    <property type="match status" value="1"/>
</dbReference>
<dbReference type="EMBL" id="PYAS01000001">
    <property type="protein sequence ID" value="PSL34047.1"/>
    <property type="molecule type" value="Genomic_DNA"/>
</dbReference>
<keyword evidence="8" id="KW-0472">Membrane</keyword>
<dbReference type="InterPro" id="IPR018062">
    <property type="entry name" value="HTH_AraC-typ_CS"/>
</dbReference>
<dbReference type="PANTHER" id="PTHR43547:SF2">
    <property type="entry name" value="HYBRID SIGNAL TRANSDUCTION HISTIDINE KINASE C"/>
    <property type="match status" value="1"/>
</dbReference>
<evidence type="ECO:0000259" key="10">
    <source>
        <dbReference type="PROSITE" id="PS50109"/>
    </source>
</evidence>
<dbReference type="InterPro" id="IPR005467">
    <property type="entry name" value="His_kinase_dom"/>
</dbReference>
<keyword evidence="13" id="KW-1185">Reference proteome</keyword>
<dbReference type="InterPro" id="IPR011110">
    <property type="entry name" value="Reg_prop"/>
</dbReference>
<dbReference type="InterPro" id="IPR011006">
    <property type="entry name" value="CheY-like_superfamily"/>
</dbReference>
<sequence length="1383" mass="154570">MMRLGSVLLMIIALYVGGPRSGANAQWPASRRLAPQRLVFNKLNAENGLSQNSVLAIAQDHAGFMWLGTSYGLNRFDGRNFKIYQHEPSVKGSLSGNYILSALSDSKRTLWVGTSHGLNRYLPESDSFESVLAGKPGEEAKLSNNTVNCIFEDSRGIVWVGTGRGLNELIDRQRLRFRQYYGGASEPTLAGDDIRCIFEDSQRRLWVGTTTGLTRITLGNNGIRFRSFVARMSKRESEGNAAVGYPVTGGLSDNFVTAVAEDRKGNIWVGTKHGGLNLLDPSTETFTHYQKREGANGLAHNNIRKIFTDKAGKLWIATLEGLSILDPATRTFTTYQHEAENPTSLSQNSLYDIFRDANGSVWLGTYYNGVNIVYSHETPFKVYQAGKSKYSINHNVVSAVVKDRAGNLWIGTEGGGFDHLDIRTGAVRNFRSGPGASGMTSNLVKAIVQDKNRGLWIGTHLGGLNYYNGDTFRAFRNNPADAGSLSSDNVSAVFEDSRGRLWVGTDQKGVDLLDKQTGTFRHFNVGTQAPFKLSGNFVRNFYEDSKHNLWIGTNEGVNVLRSDSGGIEWIRPRGESPEKRFPKIINCVLEDRRGIVWIGSYYGGLTRYDRTSNTFINFTRKDGLPNDNVLGILDDERGNLWISTSNGLSRFDTARRVFKHYTVADGLPGNEFISNTHYQDESGELFFGGLNGLVSFMPAAIETNDFAAPVVFTGLKLFNTPVRIGGQDELLQKDIGLTREITFTHAQNIFTIDFALLNYIKPEKNAYAYRLDGFEKDWNYVKASSVTYTNLPPGTYTFLVKGANNDGIWSKAPASITIHVLPPVWKTWWAYCLYVVAALAVVLFVTRYFYMTALFKREHELHQVKLNFFTNVSHEIRTHLTLIQGPVEGLMLARQQDEEVQTNLSLVRKNANRLLRLVSELMDFRKAETNHLALHVTHNDLVPFLRGVFSDFSFISQHRKIESVFEYEAEETSLYFDAGQMEKVIFNLLSNAYKFTHDGGKVLLKVTEHNDWVKIRIEDDGIGIAPQYLGKLFANFFQIYDHGKQNTGYGIGLALSKSIVELHKGELAVESTVEEQHRKGRTCFTITLRKGNGHFAAEQLETQAAMATGETNLLAEAAALGVAEPEGDKPVVLLVEDNEEVRAFIAGALGGRYRIVQAENGEQGWATATESIPELIISDVMMAEMDGLALCAKLKTDERTSHIPVILLTAKASLNHQLSGLKTGADAYIPKPFSIQLLELNVRNLLASRKLMQQKYSRQITLQPQNVVIESLDEQFLSRIVAITEELMDNPDFGVAMLTEKIGMSQSVLYKKLKAVTDLSVNDFLKSIRLKRAAQLLRQQKMTIYEVAYAVGYDDRKYFSREFKKQFGKTPTEYALESGEVEI</sequence>
<dbReference type="InterPro" id="IPR003594">
    <property type="entry name" value="HATPase_dom"/>
</dbReference>
<dbReference type="SUPFAM" id="SSF55874">
    <property type="entry name" value="ATPase domain of HSP90 chaperone/DNA topoisomerase II/histidine kinase"/>
    <property type="match status" value="1"/>
</dbReference>
<organism evidence="12 13">
    <name type="scientific">Dyadobacter jiangsuensis</name>
    <dbReference type="NCBI Taxonomy" id="1591085"/>
    <lineage>
        <taxon>Bacteria</taxon>
        <taxon>Pseudomonadati</taxon>
        <taxon>Bacteroidota</taxon>
        <taxon>Cytophagia</taxon>
        <taxon>Cytophagales</taxon>
        <taxon>Spirosomataceae</taxon>
        <taxon>Dyadobacter</taxon>
    </lineage>
</organism>
<keyword evidence="3 7" id="KW-0597">Phosphoprotein</keyword>
<dbReference type="SUPFAM" id="SSF63829">
    <property type="entry name" value="Calcium-dependent phosphotriesterase"/>
    <property type="match status" value="3"/>
</dbReference>
<dbReference type="PROSITE" id="PS00041">
    <property type="entry name" value="HTH_ARAC_FAMILY_1"/>
    <property type="match status" value="1"/>
</dbReference>
<name>A0A2P8GJA8_9BACT</name>
<evidence type="ECO:0000313" key="13">
    <source>
        <dbReference type="Proteomes" id="UP000241964"/>
    </source>
</evidence>
<evidence type="ECO:0000256" key="3">
    <source>
        <dbReference type="ARBA" id="ARBA00022553"/>
    </source>
</evidence>
<dbReference type="InterPro" id="IPR009057">
    <property type="entry name" value="Homeodomain-like_sf"/>
</dbReference>
<dbReference type="Gene3D" id="2.130.10.10">
    <property type="entry name" value="YVTN repeat-like/Quinoprotein amine dehydrogenase"/>
    <property type="match status" value="4"/>
</dbReference>
<evidence type="ECO:0000256" key="8">
    <source>
        <dbReference type="SAM" id="Phobius"/>
    </source>
</evidence>
<dbReference type="FunFam" id="1.10.287.130:FF:000045">
    <property type="entry name" value="Two-component system sensor histidine kinase/response regulator"/>
    <property type="match status" value="1"/>
</dbReference>
<evidence type="ECO:0000256" key="4">
    <source>
        <dbReference type="ARBA" id="ARBA00023015"/>
    </source>
</evidence>
<evidence type="ECO:0000256" key="1">
    <source>
        <dbReference type="ARBA" id="ARBA00000085"/>
    </source>
</evidence>
<dbReference type="InterPro" id="IPR003661">
    <property type="entry name" value="HisK_dim/P_dom"/>
</dbReference>
<dbReference type="GO" id="GO:0000155">
    <property type="term" value="F:phosphorelay sensor kinase activity"/>
    <property type="evidence" value="ECO:0007669"/>
    <property type="project" value="InterPro"/>
</dbReference>
<evidence type="ECO:0000256" key="7">
    <source>
        <dbReference type="PROSITE-ProRule" id="PRU00169"/>
    </source>
</evidence>
<dbReference type="Proteomes" id="UP000241964">
    <property type="component" value="Unassembled WGS sequence"/>
</dbReference>
<evidence type="ECO:0000313" key="12">
    <source>
        <dbReference type="EMBL" id="PSL34047.1"/>
    </source>
</evidence>
<comment type="caution">
    <text evidence="12">The sequence shown here is derived from an EMBL/GenBank/DDBJ whole genome shotgun (WGS) entry which is preliminary data.</text>
</comment>
<keyword evidence="5" id="KW-0238">DNA-binding</keyword>
<dbReference type="Pfam" id="PF00072">
    <property type="entry name" value="Response_reg"/>
    <property type="match status" value="1"/>
</dbReference>
<gene>
    <name evidence="12" type="ORF">CLV60_101416</name>
</gene>
<dbReference type="FunFam" id="2.60.40.10:FF:000791">
    <property type="entry name" value="Two-component system sensor histidine kinase/response regulator"/>
    <property type="match status" value="1"/>
</dbReference>
<feature type="modified residue" description="4-aspartylphosphate" evidence="7">
    <location>
        <position position="1179"/>
    </location>
</feature>
<dbReference type="Gene3D" id="1.10.10.60">
    <property type="entry name" value="Homeodomain-like"/>
    <property type="match status" value="2"/>
</dbReference>
<dbReference type="SMART" id="SM00342">
    <property type="entry name" value="HTH_ARAC"/>
    <property type="match status" value="1"/>
</dbReference>
<dbReference type="PRINTS" id="PR00344">
    <property type="entry name" value="BCTRLSENSOR"/>
</dbReference>
<dbReference type="Gene3D" id="2.60.40.10">
    <property type="entry name" value="Immunoglobulins"/>
    <property type="match status" value="1"/>
</dbReference>
<dbReference type="Gene3D" id="1.10.287.130">
    <property type="match status" value="1"/>
</dbReference>
<dbReference type="GO" id="GO:0003700">
    <property type="term" value="F:DNA-binding transcription factor activity"/>
    <property type="evidence" value="ECO:0007669"/>
    <property type="project" value="InterPro"/>
</dbReference>
<dbReference type="Pfam" id="PF12833">
    <property type="entry name" value="HTH_18"/>
    <property type="match status" value="1"/>
</dbReference>
<keyword evidence="8" id="KW-1133">Transmembrane helix</keyword>